<keyword evidence="7" id="KW-1185">Reference proteome</keyword>
<keyword evidence="3 5" id="KW-1133">Transmembrane helix</keyword>
<evidence type="ECO:0000313" key="7">
    <source>
        <dbReference type="Proteomes" id="UP000275846"/>
    </source>
</evidence>
<protein>
    <submittedName>
        <fullName evidence="8">Claudin</fullName>
    </submittedName>
</protein>
<feature type="transmembrane region" description="Helical" evidence="5">
    <location>
        <begin position="81"/>
        <end position="105"/>
    </location>
</feature>
<reference evidence="6 7" key="2">
    <citation type="submission" date="2018-11" db="EMBL/GenBank/DDBJ databases">
        <authorList>
            <consortium name="Pathogen Informatics"/>
        </authorList>
    </citation>
    <scope>NUCLEOTIDE SEQUENCE [LARGE SCALE GENOMIC DNA]</scope>
    <source>
        <strain evidence="6 7">NST_G2</strain>
    </source>
</reference>
<dbReference type="Proteomes" id="UP000275846">
    <property type="component" value="Unassembled WGS sequence"/>
</dbReference>
<comment type="subcellular location">
    <subcellularLocation>
        <location evidence="1">Membrane</location>
        <topology evidence="1">Multi-pass membrane protein</topology>
    </subcellularLocation>
</comment>
<evidence type="ECO:0000256" key="3">
    <source>
        <dbReference type="ARBA" id="ARBA00022989"/>
    </source>
</evidence>
<feature type="transmembrane region" description="Helical" evidence="5">
    <location>
        <begin position="32"/>
        <end position="60"/>
    </location>
</feature>
<evidence type="ECO:0000256" key="4">
    <source>
        <dbReference type="ARBA" id="ARBA00023136"/>
    </source>
</evidence>
<evidence type="ECO:0000313" key="8">
    <source>
        <dbReference type="WBParaSite" id="SSLN_0001352801-mRNA-1"/>
    </source>
</evidence>
<dbReference type="EMBL" id="UYSU01037740">
    <property type="protein sequence ID" value="VDL99412.1"/>
    <property type="molecule type" value="Genomic_DNA"/>
</dbReference>
<evidence type="ECO:0000313" key="6">
    <source>
        <dbReference type="EMBL" id="VDL99412.1"/>
    </source>
</evidence>
<evidence type="ECO:0000256" key="5">
    <source>
        <dbReference type="SAM" id="Phobius"/>
    </source>
</evidence>
<name>A0A183T979_SCHSO</name>
<accession>A0A183T979</accession>
<dbReference type="AlphaFoldDB" id="A0A183T979"/>
<dbReference type="GO" id="GO:0016020">
    <property type="term" value="C:membrane"/>
    <property type="evidence" value="ECO:0007669"/>
    <property type="project" value="UniProtKB-SubCell"/>
</dbReference>
<dbReference type="Pfam" id="PF00335">
    <property type="entry name" value="Tetraspanin"/>
    <property type="match status" value="1"/>
</dbReference>
<proteinExistence type="predicted"/>
<keyword evidence="4 5" id="KW-0472">Membrane</keyword>
<evidence type="ECO:0000256" key="2">
    <source>
        <dbReference type="ARBA" id="ARBA00022692"/>
    </source>
</evidence>
<reference evidence="8" key="1">
    <citation type="submission" date="2016-06" db="UniProtKB">
        <authorList>
            <consortium name="WormBaseParasite"/>
        </authorList>
    </citation>
    <scope>IDENTIFICATION</scope>
</reference>
<dbReference type="InterPro" id="IPR018499">
    <property type="entry name" value="Tetraspanin/Peripherin"/>
</dbReference>
<dbReference type="WBParaSite" id="SSLN_0001352801-mRNA-1">
    <property type="protein sequence ID" value="SSLN_0001352801-mRNA-1"/>
    <property type="gene ID" value="SSLN_0001352801"/>
</dbReference>
<gene>
    <name evidence="6" type="ORF">SSLN_LOCUS13027</name>
</gene>
<dbReference type="STRING" id="70667.A0A183T979"/>
<dbReference type="OrthoDB" id="6254918at2759"/>
<sequence>MEIGKETLTTPCSSLDDEATLWVTGAPTAANLVLLIGLALLVAGTWGILNISSFLHAIALAFDKEATGSELYQDTHLIQTIAYVCVALGLLIFLISFFGCCGVVTDSACLLITFNGPDQQGDGSRVAIIL</sequence>
<keyword evidence="2 5" id="KW-0812">Transmembrane</keyword>
<organism evidence="8">
    <name type="scientific">Schistocephalus solidus</name>
    <name type="common">Tapeworm</name>
    <dbReference type="NCBI Taxonomy" id="70667"/>
    <lineage>
        <taxon>Eukaryota</taxon>
        <taxon>Metazoa</taxon>
        <taxon>Spiralia</taxon>
        <taxon>Lophotrochozoa</taxon>
        <taxon>Platyhelminthes</taxon>
        <taxon>Cestoda</taxon>
        <taxon>Eucestoda</taxon>
        <taxon>Diphyllobothriidea</taxon>
        <taxon>Diphyllobothriidae</taxon>
        <taxon>Schistocephalus</taxon>
    </lineage>
</organism>
<evidence type="ECO:0000256" key="1">
    <source>
        <dbReference type="ARBA" id="ARBA00004141"/>
    </source>
</evidence>